<dbReference type="InterPro" id="IPR018181">
    <property type="entry name" value="Heat_shock_70_CS"/>
</dbReference>
<dbReference type="InterPro" id="IPR043129">
    <property type="entry name" value="ATPase_NBD"/>
</dbReference>
<dbReference type="Gene3D" id="3.90.640.10">
    <property type="entry name" value="Actin, Chain A, domain 4"/>
    <property type="match status" value="1"/>
</dbReference>
<dbReference type="EMBL" id="JANYMP010000004">
    <property type="protein sequence ID" value="MCS7477593.1"/>
    <property type="molecule type" value="Genomic_DNA"/>
</dbReference>
<dbReference type="Proteomes" id="UP001141259">
    <property type="component" value="Unassembled WGS sequence"/>
</dbReference>
<evidence type="ECO:0000256" key="7">
    <source>
        <dbReference type="RuleBase" id="RU003322"/>
    </source>
</evidence>
<keyword evidence="4 7" id="KW-0067">ATP-binding</keyword>
<evidence type="ECO:0000256" key="4">
    <source>
        <dbReference type="ARBA" id="ARBA00022840"/>
    </source>
</evidence>
<keyword evidence="5" id="KW-0346">Stress response</keyword>
<keyword evidence="2" id="KW-0597">Phosphoprotein</keyword>
<dbReference type="RefSeq" id="WP_259623088.1">
    <property type="nucleotide sequence ID" value="NZ_JANYMP010000004.1"/>
</dbReference>
<dbReference type="FunFam" id="3.30.420.40:FF:000545">
    <property type="entry name" value="Endoplasmic reticulum chaperone BiP"/>
    <property type="match status" value="1"/>
</dbReference>
<comment type="caution">
    <text evidence="8">The sequence shown here is derived from an EMBL/GenBank/DDBJ whole genome shotgun (WGS) entry which is preliminary data.</text>
</comment>
<dbReference type="InterPro" id="IPR013126">
    <property type="entry name" value="Hsp_70_fam"/>
</dbReference>
<dbReference type="Pfam" id="PF00012">
    <property type="entry name" value="HSP70"/>
    <property type="match status" value="3"/>
</dbReference>
<evidence type="ECO:0000256" key="3">
    <source>
        <dbReference type="ARBA" id="ARBA00022741"/>
    </source>
</evidence>
<evidence type="ECO:0000256" key="6">
    <source>
        <dbReference type="ARBA" id="ARBA00023186"/>
    </source>
</evidence>
<dbReference type="PROSITE" id="PS00297">
    <property type="entry name" value="HSP70_1"/>
    <property type="match status" value="1"/>
</dbReference>
<keyword evidence="9" id="KW-1185">Reference proteome</keyword>
<dbReference type="SUPFAM" id="SSF53067">
    <property type="entry name" value="Actin-like ATPase domain"/>
    <property type="match status" value="2"/>
</dbReference>
<dbReference type="PANTHER" id="PTHR19375">
    <property type="entry name" value="HEAT SHOCK PROTEIN 70KDA"/>
    <property type="match status" value="1"/>
</dbReference>
<dbReference type="PROSITE" id="PS01036">
    <property type="entry name" value="HSP70_3"/>
    <property type="match status" value="1"/>
</dbReference>
<comment type="similarity">
    <text evidence="1 7">Belongs to the heat shock protein 70 family.</text>
</comment>
<sequence>MATYGIDLGTTYSCVAHVDDTGRAAVVKNALGDDTTPSVVFFETPENVVIGKTAKSSAKISPALVVSLIKREMGEQLTLSFHGEEHTPESISALILKELARAAGESTGETVRDVVITVPAYFGVSQREATRNAGTIAGLNVIDVVPEPVAAALHYDAMNTSDNRTILVYDLGGGTFDTTVIRLTGNDVEVVCTDGDHHLGGADWDQKIVDLLLDGFVAEHPGSEAKENEDFLQELTNSAEDLKKMLSSTTSRRHNMRFAGDVTQVTLTREEFEQTTAELLDRTFDITARTVELARAAGVTTFDDVLLVGGATRMPAVTEGLRGRFGFEPKLHDPDLAVAKGAAMFGLIRSVKIALPDGDGGGQPNDGAITSVADQLGIDPSQVRELARKEVVTVSPRAFGVKMFKGDTDEQFIDHLIKANEALPASPPTKRYYTRFDGQSAIRIEVWEQAGARASELVEDNEKIGEGLISGMPPLPKGSPLDVSFHMERNGGLQVHAVELSTRQDLTIDLVIDGLSEEQVVQARDAVARYTVGA</sequence>
<reference evidence="8" key="1">
    <citation type="submission" date="2022-08" db="EMBL/GenBank/DDBJ databases">
        <authorList>
            <person name="Tistechok S."/>
            <person name="Samborskyy M."/>
            <person name="Roman I."/>
        </authorList>
    </citation>
    <scope>NUCLEOTIDE SEQUENCE</scope>
    <source>
        <strain evidence="8">DSM 103496</strain>
    </source>
</reference>
<dbReference type="FunFam" id="3.90.640.10:FF:000003">
    <property type="entry name" value="Molecular chaperone DnaK"/>
    <property type="match status" value="1"/>
</dbReference>
<proteinExistence type="inferred from homology"/>
<keyword evidence="6" id="KW-0143">Chaperone</keyword>
<dbReference type="PRINTS" id="PR00301">
    <property type="entry name" value="HEATSHOCK70"/>
</dbReference>
<dbReference type="GO" id="GO:0140662">
    <property type="term" value="F:ATP-dependent protein folding chaperone"/>
    <property type="evidence" value="ECO:0007669"/>
    <property type="project" value="InterPro"/>
</dbReference>
<dbReference type="Gene3D" id="3.30.420.40">
    <property type="match status" value="2"/>
</dbReference>
<evidence type="ECO:0000256" key="2">
    <source>
        <dbReference type="ARBA" id="ARBA00022553"/>
    </source>
</evidence>
<dbReference type="InterPro" id="IPR029047">
    <property type="entry name" value="HSP70_peptide-bd_sf"/>
</dbReference>
<evidence type="ECO:0000256" key="5">
    <source>
        <dbReference type="ARBA" id="ARBA00023016"/>
    </source>
</evidence>
<dbReference type="PROSITE" id="PS00329">
    <property type="entry name" value="HSP70_2"/>
    <property type="match status" value="1"/>
</dbReference>
<accession>A0A9X2VLW6</accession>
<organism evidence="8 9">
    <name type="scientific">Umezawaea endophytica</name>
    <dbReference type="NCBI Taxonomy" id="1654476"/>
    <lineage>
        <taxon>Bacteria</taxon>
        <taxon>Bacillati</taxon>
        <taxon>Actinomycetota</taxon>
        <taxon>Actinomycetes</taxon>
        <taxon>Pseudonocardiales</taxon>
        <taxon>Pseudonocardiaceae</taxon>
        <taxon>Umezawaea</taxon>
    </lineage>
</organism>
<dbReference type="GO" id="GO:0005524">
    <property type="term" value="F:ATP binding"/>
    <property type="evidence" value="ECO:0007669"/>
    <property type="project" value="UniProtKB-KW"/>
</dbReference>
<dbReference type="Gene3D" id="2.60.34.10">
    <property type="entry name" value="Substrate Binding Domain Of DNAk, Chain A, domain 1"/>
    <property type="match status" value="1"/>
</dbReference>
<keyword evidence="3 7" id="KW-0547">Nucleotide-binding</keyword>
<evidence type="ECO:0000313" key="9">
    <source>
        <dbReference type="Proteomes" id="UP001141259"/>
    </source>
</evidence>
<evidence type="ECO:0000256" key="1">
    <source>
        <dbReference type="ARBA" id="ARBA00007381"/>
    </source>
</evidence>
<evidence type="ECO:0000313" key="8">
    <source>
        <dbReference type="EMBL" id="MCS7477593.1"/>
    </source>
</evidence>
<dbReference type="SUPFAM" id="SSF100920">
    <property type="entry name" value="Heat shock protein 70kD (HSP70), peptide-binding domain"/>
    <property type="match status" value="1"/>
</dbReference>
<protein>
    <submittedName>
        <fullName evidence="8">Hsp70 family protein</fullName>
    </submittedName>
</protein>
<dbReference type="CDD" id="cd24029">
    <property type="entry name" value="ASKHA_NBD_HSP70_DnaK_HscA_HscC"/>
    <property type="match status" value="1"/>
</dbReference>
<name>A0A9X2VLW6_9PSEU</name>
<gene>
    <name evidence="8" type="ORF">NZH93_12070</name>
</gene>
<dbReference type="AlphaFoldDB" id="A0A9X2VLW6"/>